<keyword evidence="4" id="KW-1185">Reference proteome</keyword>
<reference evidence="4" key="1">
    <citation type="journal article" date="2019" name="Int. J. Syst. Evol. Microbiol.">
        <title>The Global Catalogue of Microorganisms (GCM) 10K type strain sequencing project: providing services to taxonomists for standard genome sequencing and annotation.</title>
        <authorList>
            <consortium name="The Broad Institute Genomics Platform"/>
            <consortium name="The Broad Institute Genome Sequencing Center for Infectious Disease"/>
            <person name="Wu L."/>
            <person name="Ma J."/>
        </authorList>
    </citation>
    <scope>NUCLEOTIDE SEQUENCE [LARGE SCALE GENOMIC DNA]</scope>
    <source>
        <strain evidence="4">CGMCC 4.7382</strain>
    </source>
</reference>
<feature type="domain" description="Transcriptional regulator Rv0078-like C-terminal" evidence="2">
    <location>
        <begin position="29"/>
        <end position="106"/>
    </location>
</feature>
<evidence type="ECO:0000313" key="4">
    <source>
        <dbReference type="Proteomes" id="UP001596540"/>
    </source>
</evidence>
<dbReference type="Proteomes" id="UP001596540">
    <property type="component" value="Unassembled WGS sequence"/>
</dbReference>
<proteinExistence type="predicted"/>
<evidence type="ECO:0000259" key="2">
    <source>
        <dbReference type="Pfam" id="PF21351"/>
    </source>
</evidence>
<name>A0ABW2KIC2_9ACTN</name>
<dbReference type="Gene3D" id="1.10.357.10">
    <property type="entry name" value="Tetracycline Repressor, domain 2"/>
    <property type="match status" value="1"/>
</dbReference>
<accession>A0ABW2KIC2</accession>
<evidence type="ECO:0000313" key="3">
    <source>
        <dbReference type="EMBL" id="MFC7329722.1"/>
    </source>
</evidence>
<dbReference type="InterPro" id="IPR049484">
    <property type="entry name" value="Rv0078-like_C"/>
</dbReference>
<evidence type="ECO:0000256" key="1">
    <source>
        <dbReference type="SAM" id="MobiDB-lite"/>
    </source>
</evidence>
<gene>
    <name evidence="3" type="ORF">ACFQRF_18475</name>
</gene>
<organism evidence="3 4">
    <name type="scientific">Marinactinospora rubrisoli</name>
    <dbReference type="NCBI Taxonomy" id="2715399"/>
    <lineage>
        <taxon>Bacteria</taxon>
        <taxon>Bacillati</taxon>
        <taxon>Actinomycetota</taxon>
        <taxon>Actinomycetes</taxon>
        <taxon>Streptosporangiales</taxon>
        <taxon>Nocardiopsidaceae</taxon>
        <taxon>Marinactinospora</taxon>
    </lineage>
</organism>
<comment type="caution">
    <text evidence="3">The sequence shown here is derived from an EMBL/GenBank/DDBJ whole genome shotgun (WGS) entry which is preliminary data.</text>
</comment>
<sequence>MKCRRRARRSLEELHHGSPGLPRGRHPSDVKRIVLVAGPAVLGWNEWRAMAEAASARHLAEGPIILMDAGAIARRPVRPLTHLLSGAMNEAARYLAGTDDPEAPRHRGRPHPDSGGAPHRGNEVRRTPWPDAVAPGRVPISDGPRHSRGRNPPNVRRWYSSGGRSAGRQVRVT</sequence>
<dbReference type="EMBL" id="JBHTBH010000008">
    <property type="protein sequence ID" value="MFC7329722.1"/>
    <property type="molecule type" value="Genomic_DNA"/>
</dbReference>
<dbReference type="Pfam" id="PF21351">
    <property type="entry name" value="TetR_C_41"/>
    <property type="match status" value="1"/>
</dbReference>
<dbReference type="RefSeq" id="WP_379872394.1">
    <property type="nucleotide sequence ID" value="NZ_JBHTBH010000008.1"/>
</dbReference>
<feature type="region of interest" description="Disordered" evidence="1">
    <location>
        <begin position="98"/>
        <end position="173"/>
    </location>
</feature>
<protein>
    <recommendedName>
        <fullName evidence="2">Transcriptional regulator Rv0078-like C-terminal domain-containing protein</fullName>
    </recommendedName>
</protein>
<feature type="region of interest" description="Disordered" evidence="1">
    <location>
        <begin position="1"/>
        <end position="27"/>
    </location>
</feature>